<name>I0GQK9_SELRL</name>
<dbReference type="AlphaFoldDB" id="I0GQK9"/>
<dbReference type="EMBL" id="AP012292">
    <property type="protein sequence ID" value="BAL83046.1"/>
    <property type="molecule type" value="Genomic_DNA"/>
</dbReference>
<gene>
    <name evidence="1" type="ordered locus">SELR_13380</name>
</gene>
<protein>
    <submittedName>
        <fullName evidence="1">Uncharacterized protein</fullName>
    </submittedName>
</protein>
<dbReference type="Proteomes" id="UP000007887">
    <property type="component" value="Chromosome"/>
</dbReference>
<evidence type="ECO:0000313" key="2">
    <source>
        <dbReference type="Proteomes" id="UP000007887"/>
    </source>
</evidence>
<dbReference type="PATRIC" id="fig|927704.6.peg.1378"/>
<dbReference type="HOGENOM" id="CLU_2425244_0_0_9"/>
<sequence>MELSELCFEDRIAAKRDAEIRNDWSATLGSGKRIEDISADIGWAFTDEDIKELAWLHKECIHRKKIEQLLIECNFVSVAFDLRDGRYIEYF</sequence>
<accession>I0GQK9</accession>
<proteinExistence type="predicted"/>
<dbReference type="KEGG" id="sri:SELR_13380"/>
<evidence type="ECO:0000313" key="1">
    <source>
        <dbReference type="EMBL" id="BAL83046.1"/>
    </source>
</evidence>
<organism evidence="1 2">
    <name type="scientific">Selenomonas ruminantium subsp. lactilytica (strain NBRC 103574 / TAM6421)</name>
    <dbReference type="NCBI Taxonomy" id="927704"/>
    <lineage>
        <taxon>Bacteria</taxon>
        <taxon>Bacillati</taxon>
        <taxon>Bacillota</taxon>
        <taxon>Negativicutes</taxon>
        <taxon>Selenomonadales</taxon>
        <taxon>Selenomonadaceae</taxon>
        <taxon>Selenomonas</taxon>
    </lineage>
</organism>
<reference evidence="1 2" key="1">
    <citation type="submission" date="2011-10" db="EMBL/GenBank/DDBJ databases">
        <title>Whole genome sequence of Selenomonas ruminantium subsp. lactilytica TAM6421.</title>
        <authorList>
            <person name="Oguchi A."/>
            <person name="Ankai A."/>
            <person name="Kaneko J."/>
            <person name="Yamada-Narita S."/>
            <person name="Fukui S."/>
            <person name="Takahashi M."/>
            <person name="Onodera T."/>
            <person name="Kojima S."/>
            <person name="Fushimi T."/>
            <person name="Abe N."/>
            <person name="Kamio Y."/>
            <person name="Yamazaki S."/>
            <person name="Fujita N."/>
        </authorList>
    </citation>
    <scope>NUCLEOTIDE SEQUENCE [LARGE SCALE GENOMIC DNA]</scope>
    <source>
        <strain evidence="2">NBRC 103574 / TAM6421</strain>
    </source>
</reference>
<dbReference type="OrthoDB" id="1666777at2"/>
<dbReference type="RefSeq" id="WP_014424483.1">
    <property type="nucleotide sequence ID" value="NC_017068.1"/>
</dbReference>